<evidence type="ECO:0000313" key="4">
    <source>
        <dbReference type="Proteomes" id="UP000254291"/>
    </source>
</evidence>
<dbReference type="AlphaFoldDB" id="A0A378SR48"/>
<reference evidence="3 4" key="1">
    <citation type="submission" date="2018-06" db="EMBL/GenBank/DDBJ databases">
        <authorList>
            <consortium name="Pathogen Informatics"/>
            <person name="Doyle S."/>
        </authorList>
    </citation>
    <scope>NUCLEOTIDE SEQUENCE [LARGE SCALE GENOMIC DNA]</scope>
    <source>
        <strain evidence="3 4">NCTC10742</strain>
    </source>
</reference>
<dbReference type="InterPro" id="IPR041223">
    <property type="entry name" value="ApeA_NTD"/>
</dbReference>
<feature type="domain" description="Apea-like HEPN" evidence="1">
    <location>
        <begin position="314"/>
        <end position="441"/>
    </location>
</feature>
<evidence type="ECO:0000259" key="1">
    <source>
        <dbReference type="Pfam" id="PF18739"/>
    </source>
</evidence>
<dbReference type="InterPro" id="IPR041229">
    <property type="entry name" value="HEPN_Apea"/>
</dbReference>
<protein>
    <submittedName>
        <fullName evidence="3">Uncharacterized protein</fullName>
    </submittedName>
</protein>
<dbReference type="Proteomes" id="UP000254291">
    <property type="component" value="Unassembled WGS sequence"/>
</dbReference>
<gene>
    <name evidence="3" type="ORF">NCTC10742_03620</name>
</gene>
<organism evidence="3 4">
    <name type="scientific">Mycolicibacterium gilvum</name>
    <dbReference type="NCBI Taxonomy" id="1804"/>
    <lineage>
        <taxon>Bacteria</taxon>
        <taxon>Bacillati</taxon>
        <taxon>Actinomycetota</taxon>
        <taxon>Actinomycetes</taxon>
        <taxon>Mycobacteriales</taxon>
        <taxon>Mycobacteriaceae</taxon>
        <taxon>Mycolicibacterium</taxon>
    </lineage>
</organism>
<dbReference type="Pfam" id="PF18862">
    <property type="entry name" value="ApeA_NTD1"/>
    <property type="match status" value="1"/>
</dbReference>
<name>A0A378SR48_9MYCO</name>
<evidence type="ECO:0000259" key="2">
    <source>
        <dbReference type="Pfam" id="PF18862"/>
    </source>
</evidence>
<dbReference type="Pfam" id="PF18739">
    <property type="entry name" value="HEPN_Apea"/>
    <property type="match status" value="1"/>
</dbReference>
<feature type="domain" description="ApeA N-terminal" evidence="2">
    <location>
        <begin position="2"/>
        <end position="282"/>
    </location>
</feature>
<evidence type="ECO:0000313" key="3">
    <source>
        <dbReference type="EMBL" id="STZ44386.1"/>
    </source>
</evidence>
<proteinExistence type="predicted"/>
<dbReference type="RefSeq" id="WP_147292294.1">
    <property type="nucleotide sequence ID" value="NZ_JACKST010000114.1"/>
</dbReference>
<sequence length="471" mass="52345">MGHFWLPNDADNRQPGVLTYTPGDGLHLSLIGGYSDAAWIPQDAGTRQLTSRTRRWPIIHGHAENEPITLLHCAEERGQMAGTATAMYRQDMRAQQALFGIRIPAEDSPSFSSIEVEVENLTGWASEPDMTIEIDMNVPRSWRVQTELAASRFADIQGVTAELGRRYTVPDFDPRRGSLSFTGEAVSYIQFQSSEPRSLAYWRPFVNVVQDLISLAIDAPCGIVRQVLTPSTEIFEGSEANARIHLHTNELVVPQPTEPGVDAAEAIFTLKNIDFAHVLPKWFAVRQQFLATCNMVIGAMYLSDPGYLNSQVVTAVTAAEAMHRAFAPDPPIPTAEFKRLKNGLVDSLPEERRQWLREKLAHNDHTLRQRLDDLVSRPDSEVIAALLPNPQAWAIAATKARNGIAHEGHSEADLLLMHAVVTVTQAVVKMNLFDQLGIPTDRLRYALATNRNLCQAVRLACQHWPTIEEGA</sequence>
<dbReference type="EMBL" id="UGQM01000001">
    <property type="protein sequence ID" value="STZ44386.1"/>
    <property type="molecule type" value="Genomic_DNA"/>
</dbReference>
<accession>A0A378SR48</accession>